<dbReference type="InterPro" id="IPR036866">
    <property type="entry name" value="RibonucZ/Hydroxyglut_hydro"/>
</dbReference>
<name>H2C2J8_9CREN</name>
<dbReference type="SUPFAM" id="SSF56281">
    <property type="entry name" value="Metallo-hydrolase/oxidoreductase"/>
    <property type="match status" value="1"/>
</dbReference>
<feature type="domain" description="Metallo-beta-lactamase" evidence="1">
    <location>
        <begin position="13"/>
        <end position="176"/>
    </location>
</feature>
<evidence type="ECO:0000259" key="1">
    <source>
        <dbReference type="SMART" id="SM00849"/>
    </source>
</evidence>
<evidence type="ECO:0000313" key="2">
    <source>
        <dbReference type="EMBL" id="EHP70469.1"/>
    </source>
</evidence>
<dbReference type="InterPro" id="IPR050855">
    <property type="entry name" value="NDM-1-like"/>
</dbReference>
<evidence type="ECO:0000313" key="3">
    <source>
        <dbReference type="Proteomes" id="UP000003980"/>
    </source>
</evidence>
<dbReference type="RefSeq" id="WP_009071224.1">
    <property type="nucleotide sequence ID" value="NZ_JH597761.1"/>
</dbReference>
<dbReference type="STRING" id="671065.MetMK1DRAFT_00009720"/>
<reference evidence="2 3" key="1">
    <citation type="submission" date="2012-01" db="EMBL/GenBank/DDBJ databases">
        <title>Improved High-Quality Draft sequence of Metallosphaera yellowstonensis MK1.</title>
        <authorList>
            <consortium name="US DOE Joint Genome Institute"/>
            <person name="Lucas S."/>
            <person name="Han J."/>
            <person name="Cheng J.-F."/>
            <person name="Goodwin L."/>
            <person name="Pitluck S."/>
            <person name="Peters L."/>
            <person name="Teshima H."/>
            <person name="Detter J.C."/>
            <person name="Han C."/>
            <person name="Tapia R."/>
            <person name="Land M."/>
            <person name="Hauser L."/>
            <person name="Kyrpides N."/>
            <person name="Kozubal M."/>
            <person name="Macur R.E."/>
            <person name="Jay Z."/>
            <person name="Inskeep W."/>
            <person name="Woyke T."/>
        </authorList>
    </citation>
    <scope>NUCLEOTIDE SEQUENCE [LARGE SCALE GENOMIC DNA]</scope>
    <source>
        <strain evidence="2 3">MK1</strain>
    </source>
</reference>
<proteinExistence type="predicted"/>
<sequence length="264" mass="29528">MRLGKDVEVLPGSPNTLIYQGRVVIDQGGRNSSVKLNAEVQMATHGHMDHIFGLTTEAKVKYIPPQDMWALNMIGRRAMTYGFSSPQSPLFTYDLVIGEISLSGDPEVEIVPLPGHTPGHSGYILGSTLYAGDSFFGQKVLEGFVFPFFVDFWAALESMEKLRELFKAVENVVISHGPVYEKRKMQELLDFNVQYAGRLLKWIEDEIRGKEATSQEVTVRVMMRAGAKEVKPTNLLLNETVVKSILSVKAKEFRVSEKGLVYRG</sequence>
<dbReference type="SMART" id="SM00849">
    <property type="entry name" value="Lactamase_B"/>
    <property type="match status" value="1"/>
</dbReference>
<gene>
    <name evidence="2" type="ORF">MetMK1DRAFT_00009720</name>
</gene>
<dbReference type="OrthoDB" id="197151at2157"/>
<dbReference type="Pfam" id="PF00753">
    <property type="entry name" value="Lactamase_B"/>
    <property type="match status" value="1"/>
</dbReference>
<dbReference type="AlphaFoldDB" id="H2C2J8"/>
<dbReference type="PANTHER" id="PTHR42951:SF14">
    <property type="entry name" value="METALLO-BETA-LACTAMASE SUPERFAMILY PROTEIN"/>
    <property type="match status" value="1"/>
</dbReference>
<dbReference type="InterPro" id="IPR001279">
    <property type="entry name" value="Metallo-B-lactamas"/>
</dbReference>
<dbReference type="HOGENOM" id="CLU_061754_0_0_2"/>
<dbReference type="Proteomes" id="UP000003980">
    <property type="component" value="Unassembled WGS sequence"/>
</dbReference>
<dbReference type="eggNOG" id="arCOG00498">
    <property type="taxonomic scope" value="Archaea"/>
</dbReference>
<dbReference type="Gene3D" id="3.60.15.10">
    <property type="entry name" value="Ribonuclease Z/Hydroxyacylglutathione hydrolase-like"/>
    <property type="match status" value="1"/>
</dbReference>
<organism evidence="2 3">
    <name type="scientific">Metallosphaera yellowstonensis MK1</name>
    <dbReference type="NCBI Taxonomy" id="671065"/>
    <lineage>
        <taxon>Archaea</taxon>
        <taxon>Thermoproteota</taxon>
        <taxon>Thermoprotei</taxon>
        <taxon>Sulfolobales</taxon>
        <taxon>Sulfolobaceae</taxon>
        <taxon>Metallosphaera</taxon>
    </lineage>
</organism>
<keyword evidence="2" id="KW-0378">Hydrolase</keyword>
<keyword evidence="3" id="KW-1185">Reference proteome</keyword>
<protein>
    <submittedName>
        <fullName evidence="2">Zn-dependent hydrolase, glyoxylase</fullName>
    </submittedName>
</protein>
<accession>H2C2J8</accession>
<dbReference type="PANTHER" id="PTHR42951">
    <property type="entry name" value="METALLO-BETA-LACTAMASE DOMAIN-CONTAINING"/>
    <property type="match status" value="1"/>
</dbReference>
<dbReference type="EMBL" id="JH597761">
    <property type="protein sequence ID" value="EHP70469.1"/>
    <property type="molecule type" value="Genomic_DNA"/>
</dbReference>
<dbReference type="GO" id="GO:0016787">
    <property type="term" value="F:hydrolase activity"/>
    <property type="evidence" value="ECO:0007669"/>
    <property type="project" value="UniProtKB-KW"/>
</dbReference>